<evidence type="ECO:0000313" key="3">
    <source>
        <dbReference type="Proteomes" id="UP001201980"/>
    </source>
</evidence>
<dbReference type="Proteomes" id="UP001201980">
    <property type="component" value="Unassembled WGS sequence"/>
</dbReference>
<organism evidence="2 3">
    <name type="scientific">Zalerion maritima</name>
    <dbReference type="NCBI Taxonomy" id="339359"/>
    <lineage>
        <taxon>Eukaryota</taxon>
        <taxon>Fungi</taxon>
        <taxon>Dikarya</taxon>
        <taxon>Ascomycota</taxon>
        <taxon>Pezizomycotina</taxon>
        <taxon>Sordariomycetes</taxon>
        <taxon>Lulworthiomycetidae</taxon>
        <taxon>Lulworthiales</taxon>
        <taxon>Lulworthiaceae</taxon>
        <taxon>Zalerion</taxon>
    </lineage>
</organism>
<proteinExistence type="predicted"/>
<dbReference type="AlphaFoldDB" id="A0AAD5RJ77"/>
<evidence type="ECO:0000313" key="2">
    <source>
        <dbReference type="EMBL" id="KAJ2891366.1"/>
    </source>
</evidence>
<feature type="region of interest" description="Disordered" evidence="1">
    <location>
        <begin position="242"/>
        <end position="261"/>
    </location>
</feature>
<feature type="compositionally biased region" description="Basic and acidic residues" evidence="1">
    <location>
        <begin position="206"/>
        <end position="227"/>
    </location>
</feature>
<comment type="caution">
    <text evidence="2">The sequence shown here is derived from an EMBL/GenBank/DDBJ whole genome shotgun (WGS) entry which is preliminary data.</text>
</comment>
<gene>
    <name evidence="2" type="ORF">MKZ38_000517</name>
</gene>
<accession>A0AAD5RJ77</accession>
<feature type="compositionally biased region" description="Low complexity" evidence="1">
    <location>
        <begin position="185"/>
        <end position="205"/>
    </location>
</feature>
<dbReference type="InterPro" id="IPR052783">
    <property type="entry name" value="Metabolic/Drug-Res_Regulator"/>
</dbReference>
<dbReference type="PANTHER" id="PTHR47655:SF3">
    <property type="entry name" value="ZN(II)2CYS6 TRANSCRIPTION FACTOR (EUROFUNG)"/>
    <property type="match status" value="1"/>
</dbReference>
<dbReference type="InterPro" id="IPR036864">
    <property type="entry name" value="Zn2-C6_fun-type_DNA-bd_sf"/>
</dbReference>
<reference evidence="2" key="1">
    <citation type="submission" date="2022-07" db="EMBL/GenBank/DDBJ databases">
        <title>Draft genome sequence of Zalerion maritima ATCC 34329, a (micro)plastics degrading marine fungus.</title>
        <authorList>
            <person name="Paco A."/>
            <person name="Goncalves M.F.M."/>
            <person name="Rocha-Santos T.A.P."/>
            <person name="Alves A."/>
        </authorList>
    </citation>
    <scope>NUCLEOTIDE SEQUENCE</scope>
    <source>
        <strain evidence="2">ATCC 34329</strain>
    </source>
</reference>
<sequence length="388" mass="42012">MTQRYGFTYPVHRLLLDGAPAARSQRSHSTEYRKGPPTTPHPMTMLPTTGHIQPSIAGISCDGEFPCKRCKDDGLVCTAGTRKKTEYKQLPRGYAEVLENTQFALIATVHKLYAMVRNGQSWDLGEPELNDRGQPVIHNIASKLGCIRPQNDLDLPVGNIFPEDEAGLSELVATLEAHQRERDSMTAPSAPTSKASPPSTVSSPASHHEPKPQHTDRASSSELDHSDLETDYRRAVFGRMNEPSSATCNKGTPSTASTMPPTLSPQSLNYDFDVSSAASDIDTVSVAASTLFPGASPSIGSFPPAPTWNSRPVSMEFTPDQLVQLQAGNQAANSMMDVDDLLNQGLLESEFGRLKPHIMNCPNPEVMMGMGDPMIFGGGGYEGETLRM</sequence>
<dbReference type="EMBL" id="JAKWBI020001118">
    <property type="protein sequence ID" value="KAJ2891366.1"/>
    <property type="molecule type" value="Genomic_DNA"/>
</dbReference>
<protein>
    <submittedName>
        <fullName evidence="2">C6 transcription factor protein</fullName>
    </submittedName>
</protein>
<dbReference type="CDD" id="cd15486">
    <property type="entry name" value="ZIP_Sip4"/>
    <property type="match status" value="1"/>
</dbReference>
<feature type="region of interest" description="Disordered" evidence="1">
    <location>
        <begin position="178"/>
        <end position="227"/>
    </location>
</feature>
<feature type="region of interest" description="Disordered" evidence="1">
    <location>
        <begin position="18"/>
        <end position="41"/>
    </location>
</feature>
<dbReference type="GO" id="GO:0008270">
    <property type="term" value="F:zinc ion binding"/>
    <property type="evidence" value="ECO:0007669"/>
    <property type="project" value="InterPro"/>
</dbReference>
<keyword evidence="3" id="KW-1185">Reference proteome</keyword>
<dbReference type="Gene3D" id="4.10.240.10">
    <property type="entry name" value="Zn(2)-C6 fungal-type DNA-binding domain"/>
    <property type="match status" value="1"/>
</dbReference>
<dbReference type="GO" id="GO:0000981">
    <property type="term" value="F:DNA-binding transcription factor activity, RNA polymerase II-specific"/>
    <property type="evidence" value="ECO:0007669"/>
    <property type="project" value="InterPro"/>
</dbReference>
<dbReference type="PANTHER" id="PTHR47655">
    <property type="entry name" value="QUINIC ACID UTILIZATION ACTIVATOR"/>
    <property type="match status" value="1"/>
</dbReference>
<name>A0AAD5RJ77_9PEZI</name>
<evidence type="ECO:0000256" key="1">
    <source>
        <dbReference type="SAM" id="MobiDB-lite"/>
    </source>
</evidence>